<keyword evidence="3 6" id="KW-0812">Transmembrane</keyword>
<feature type="transmembrane region" description="Helical" evidence="6">
    <location>
        <begin position="279"/>
        <end position="296"/>
    </location>
</feature>
<dbReference type="EMBL" id="QEEZ01000003">
    <property type="protein sequence ID" value="PWC02502.1"/>
    <property type="molecule type" value="Genomic_DNA"/>
</dbReference>
<keyword evidence="5 6" id="KW-0472">Membrane</keyword>
<evidence type="ECO:0000256" key="2">
    <source>
        <dbReference type="ARBA" id="ARBA00022475"/>
    </source>
</evidence>
<feature type="transmembrane region" description="Helical" evidence="6">
    <location>
        <begin position="12"/>
        <end position="39"/>
    </location>
</feature>
<evidence type="ECO:0000313" key="9">
    <source>
        <dbReference type="Proteomes" id="UP000244989"/>
    </source>
</evidence>
<feature type="transmembrane region" description="Helical" evidence="6">
    <location>
        <begin position="45"/>
        <end position="65"/>
    </location>
</feature>
<dbReference type="OrthoDB" id="7177610at2"/>
<feature type="transmembrane region" description="Helical" evidence="6">
    <location>
        <begin position="302"/>
        <end position="324"/>
    </location>
</feature>
<name>A0A2U1T940_9CORY</name>
<dbReference type="GO" id="GO:0005886">
    <property type="term" value="C:plasma membrane"/>
    <property type="evidence" value="ECO:0007669"/>
    <property type="project" value="UniProtKB-SubCell"/>
</dbReference>
<evidence type="ECO:0000256" key="6">
    <source>
        <dbReference type="SAM" id="Phobius"/>
    </source>
</evidence>
<keyword evidence="2" id="KW-1003">Cell membrane</keyword>
<reference evidence="9" key="1">
    <citation type="submission" date="2018-04" db="EMBL/GenBank/DDBJ databases">
        <authorList>
            <person name="Liu S."/>
            <person name="Wang Z."/>
            <person name="Li J."/>
        </authorList>
    </citation>
    <scope>NUCLEOTIDE SEQUENCE [LARGE SCALE GENOMIC DNA]</scope>
    <source>
        <strain evidence="9">2189</strain>
    </source>
</reference>
<comment type="caution">
    <text evidence="8">The sequence shown here is derived from an EMBL/GenBank/DDBJ whole genome shotgun (WGS) entry which is preliminary data.</text>
</comment>
<proteinExistence type="predicted"/>
<dbReference type="PANTHER" id="PTHR30619">
    <property type="entry name" value="DNA INTERNALIZATION/COMPETENCE PROTEIN COMEC/REC2"/>
    <property type="match status" value="1"/>
</dbReference>
<dbReference type="Proteomes" id="UP000244989">
    <property type="component" value="Unassembled WGS sequence"/>
</dbReference>
<dbReference type="PANTHER" id="PTHR30619:SF7">
    <property type="entry name" value="BETA-LACTAMASE DOMAIN PROTEIN"/>
    <property type="match status" value="1"/>
</dbReference>
<feature type="domain" description="ComEC/Rec2-related protein" evidence="7">
    <location>
        <begin position="182"/>
        <end position="436"/>
    </location>
</feature>
<dbReference type="Pfam" id="PF03772">
    <property type="entry name" value="Competence"/>
    <property type="match status" value="1"/>
</dbReference>
<feature type="transmembrane region" description="Helical" evidence="6">
    <location>
        <begin position="230"/>
        <end position="249"/>
    </location>
</feature>
<accession>A0A2U1T940</accession>
<comment type="subcellular location">
    <subcellularLocation>
        <location evidence="1">Cell membrane</location>
        <topology evidence="1">Multi-pass membrane protein</topology>
    </subcellularLocation>
</comment>
<dbReference type="InterPro" id="IPR052159">
    <property type="entry name" value="Competence_DNA_uptake"/>
</dbReference>
<feature type="transmembrane region" description="Helical" evidence="6">
    <location>
        <begin position="360"/>
        <end position="385"/>
    </location>
</feature>
<sequence length="537" mass="55347">MELRLVPAALSLWAALITLVLTERALWALVVIGVVAAVFAGLRHYGQAVLVALVSTLGITGAWVARWRAENFAQGPSFSATVATAPGEGHLSVHTRGYPEPLTVFSDDPVIADLATGARVEITAEVSESSRLSLGGKIAHGEITSVADPTGPLAFAAAVRERLTLSVEKLLDGEHRGLLPGMALGDTSLQPAEAEELYRITGLSHLSAVSGANVAIVTTAALLLCRAVGVGPRVQTACALIVLAVYILLVGTEPSVLRAGVTGLVGLVAVVASTRAQPLHALALAILVLLLVQPHLAVNYGFALSVAATVGIILISPVIAAPLIDAHLPPIVARAIAIAVAADVLTMPIISLMVGEVSVVAVVANILVAPAAAPVTILGITAAAAGPLAAPFILAAAPLTWWIHTVAVIAAAVPVVTVELDPVGVLIGYGWIITGLISGRVLSTSLVVAVGFVLLWSPERRAPAVDLSEIRAVTVSTEEEIENVPPGTQLIVVEDARGPPAEHPTVTREGVAVFYPERDGVVELLRDGTQRAQDGRF</sequence>
<evidence type="ECO:0000259" key="7">
    <source>
        <dbReference type="Pfam" id="PF03772"/>
    </source>
</evidence>
<evidence type="ECO:0000313" key="8">
    <source>
        <dbReference type="EMBL" id="PWC02502.1"/>
    </source>
</evidence>
<dbReference type="RefSeq" id="WP_108432053.1">
    <property type="nucleotide sequence ID" value="NZ_CP026947.1"/>
</dbReference>
<keyword evidence="4 6" id="KW-1133">Transmembrane helix</keyword>
<evidence type="ECO:0000256" key="4">
    <source>
        <dbReference type="ARBA" id="ARBA00022989"/>
    </source>
</evidence>
<evidence type="ECO:0000256" key="3">
    <source>
        <dbReference type="ARBA" id="ARBA00022692"/>
    </source>
</evidence>
<dbReference type="KEGG" id="cyz:C3B44_08860"/>
<feature type="transmembrane region" description="Helical" evidence="6">
    <location>
        <begin position="428"/>
        <end position="456"/>
    </location>
</feature>
<feature type="transmembrane region" description="Helical" evidence="6">
    <location>
        <begin position="331"/>
        <end position="354"/>
    </location>
</feature>
<protein>
    <submittedName>
        <fullName evidence="8">ComEC/Rec2 family competence protein</fullName>
    </submittedName>
</protein>
<dbReference type="AlphaFoldDB" id="A0A2U1T940"/>
<feature type="transmembrane region" description="Helical" evidence="6">
    <location>
        <begin position="392"/>
        <end position="416"/>
    </location>
</feature>
<organism evidence="8 9">
    <name type="scientific">Corynebacterium yudongzhengii</name>
    <dbReference type="NCBI Taxonomy" id="2080740"/>
    <lineage>
        <taxon>Bacteria</taxon>
        <taxon>Bacillati</taxon>
        <taxon>Actinomycetota</taxon>
        <taxon>Actinomycetes</taxon>
        <taxon>Mycobacteriales</taxon>
        <taxon>Corynebacteriaceae</taxon>
        <taxon>Corynebacterium</taxon>
    </lineage>
</organism>
<evidence type="ECO:0000256" key="5">
    <source>
        <dbReference type="ARBA" id="ARBA00023136"/>
    </source>
</evidence>
<dbReference type="InterPro" id="IPR004477">
    <property type="entry name" value="ComEC_N"/>
</dbReference>
<dbReference type="NCBIfam" id="TIGR00360">
    <property type="entry name" value="ComEC_N-term"/>
    <property type="match status" value="1"/>
</dbReference>
<evidence type="ECO:0000256" key="1">
    <source>
        <dbReference type="ARBA" id="ARBA00004651"/>
    </source>
</evidence>
<keyword evidence="9" id="KW-1185">Reference proteome</keyword>
<gene>
    <name evidence="8" type="ORF">DF222_02410</name>
</gene>